<evidence type="ECO:0000313" key="2">
    <source>
        <dbReference type="Proteomes" id="UP001429354"/>
    </source>
</evidence>
<reference evidence="1 2" key="1">
    <citation type="submission" date="2018-07" db="EMBL/GenBank/DDBJ databases">
        <title>Whole genome Sequencing of Pseudoxanthomonas gei KCTC 32298 (T).</title>
        <authorList>
            <person name="Kumar S."/>
            <person name="Bansal K."/>
            <person name="Kaur A."/>
            <person name="Patil P."/>
            <person name="Sharma S."/>
            <person name="Patil P.B."/>
        </authorList>
    </citation>
    <scope>NUCLEOTIDE SEQUENCE [LARGE SCALE GENOMIC DNA]</scope>
    <source>
        <strain evidence="1 2">KCTC 32298</strain>
    </source>
</reference>
<evidence type="ECO:0000313" key="1">
    <source>
        <dbReference type="EMBL" id="NDK39367.1"/>
    </source>
</evidence>
<accession>A0ABX0AFI7</accession>
<dbReference type="RefSeq" id="WP_162349952.1">
    <property type="nucleotide sequence ID" value="NZ_QOVG01000007.1"/>
</dbReference>
<gene>
    <name evidence="1" type="ORF">DT603_10990</name>
</gene>
<proteinExistence type="predicted"/>
<sequence>MTLLTLGGDEKSVIAGAFSVSDGALSGNGGALTVIDGALSGSDDAFNAMHGAFDAGGGAFCGNGQKESRPKAAFPVVQAACSGDYGVAGGSGLRGPL</sequence>
<dbReference type="Proteomes" id="UP001429354">
    <property type="component" value="Unassembled WGS sequence"/>
</dbReference>
<dbReference type="EMBL" id="QOVG01000007">
    <property type="protein sequence ID" value="NDK39367.1"/>
    <property type="molecule type" value="Genomic_DNA"/>
</dbReference>
<protein>
    <submittedName>
        <fullName evidence="1">Uncharacterized protein</fullName>
    </submittedName>
</protein>
<organism evidence="1 2">
    <name type="scientific">Pseudoxanthomonas gei</name>
    <dbReference type="NCBI Taxonomy" id="1383030"/>
    <lineage>
        <taxon>Bacteria</taxon>
        <taxon>Pseudomonadati</taxon>
        <taxon>Pseudomonadota</taxon>
        <taxon>Gammaproteobacteria</taxon>
        <taxon>Lysobacterales</taxon>
        <taxon>Lysobacteraceae</taxon>
        <taxon>Pseudoxanthomonas</taxon>
    </lineage>
</organism>
<keyword evidence="2" id="KW-1185">Reference proteome</keyword>
<comment type="caution">
    <text evidence="1">The sequence shown here is derived from an EMBL/GenBank/DDBJ whole genome shotgun (WGS) entry which is preliminary data.</text>
</comment>
<name>A0ABX0AFI7_9GAMM</name>